<dbReference type="EMBL" id="VTPC01090723">
    <property type="protein sequence ID" value="KAF2881569.1"/>
    <property type="molecule type" value="Genomic_DNA"/>
</dbReference>
<dbReference type="InterPro" id="IPR006170">
    <property type="entry name" value="PBP/GOBP"/>
</dbReference>
<proteinExistence type="predicted"/>
<name>A0A8K0C8U5_IGNLU</name>
<dbReference type="InterPro" id="IPR036728">
    <property type="entry name" value="PBP_GOBP_sf"/>
</dbReference>
<feature type="chain" id="PRO_5035451385" evidence="1">
    <location>
        <begin position="21"/>
        <end position="159"/>
    </location>
</feature>
<dbReference type="Gene3D" id="1.10.238.20">
    <property type="entry name" value="Pheromone/general odorant binding protein domain"/>
    <property type="match status" value="1"/>
</dbReference>
<feature type="signal peptide" evidence="1">
    <location>
        <begin position="1"/>
        <end position="20"/>
    </location>
</feature>
<keyword evidence="1" id="KW-0732">Signal</keyword>
<dbReference type="AlphaFoldDB" id="A0A8K0C8U5"/>
<evidence type="ECO:0000256" key="1">
    <source>
        <dbReference type="SAM" id="SignalP"/>
    </source>
</evidence>
<comment type="caution">
    <text evidence="2">The sequence shown here is derived from an EMBL/GenBank/DDBJ whole genome shotgun (WGS) entry which is preliminary data.</text>
</comment>
<accession>A0A8K0C8U5</accession>
<dbReference type="OrthoDB" id="8194670at2759"/>
<evidence type="ECO:0000313" key="2">
    <source>
        <dbReference type="EMBL" id="KAF2881569.1"/>
    </source>
</evidence>
<sequence>MCFLFYFFIFAVLYTYQTESRCIVSEDLQPLNLHQEECIAELSLDRETMALLSTQEFPPEDNFDCNRFYSCFWKKQGFQDEFGQINYHALEGETFNFLCQQVGSSEDSMEYAKYLAKRSVNDCKTVTGTSDGQKAVKFHNCIYRRLFVLVKQPEDYKNI</sequence>
<dbReference type="CDD" id="cd23992">
    <property type="entry name" value="PBP_GOBP"/>
    <property type="match status" value="1"/>
</dbReference>
<protein>
    <submittedName>
        <fullName evidence="2">Uncharacterized protein</fullName>
    </submittedName>
</protein>
<dbReference type="Pfam" id="PF01395">
    <property type="entry name" value="PBP_GOBP"/>
    <property type="match status" value="1"/>
</dbReference>
<dbReference type="GO" id="GO:0005549">
    <property type="term" value="F:odorant binding"/>
    <property type="evidence" value="ECO:0007669"/>
    <property type="project" value="InterPro"/>
</dbReference>
<keyword evidence="3" id="KW-1185">Reference proteome</keyword>
<reference evidence="2" key="1">
    <citation type="submission" date="2019-08" db="EMBL/GenBank/DDBJ databases">
        <title>The genome of the North American firefly Photinus pyralis.</title>
        <authorList>
            <consortium name="Photinus pyralis genome working group"/>
            <person name="Fallon T.R."/>
            <person name="Sander Lower S.E."/>
            <person name="Weng J.-K."/>
        </authorList>
    </citation>
    <scope>NUCLEOTIDE SEQUENCE</scope>
    <source>
        <strain evidence="2">TRF0915ILg1</strain>
        <tissue evidence="2">Whole body</tissue>
    </source>
</reference>
<gene>
    <name evidence="2" type="ORF">ILUMI_24604</name>
</gene>
<dbReference type="SUPFAM" id="SSF47565">
    <property type="entry name" value="Insect pheromone/odorant-binding proteins"/>
    <property type="match status" value="1"/>
</dbReference>
<dbReference type="Proteomes" id="UP000801492">
    <property type="component" value="Unassembled WGS sequence"/>
</dbReference>
<evidence type="ECO:0000313" key="3">
    <source>
        <dbReference type="Proteomes" id="UP000801492"/>
    </source>
</evidence>
<organism evidence="2 3">
    <name type="scientific">Ignelater luminosus</name>
    <name type="common">Cucubano</name>
    <name type="synonym">Pyrophorus luminosus</name>
    <dbReference type="NCBI Taxonomy" id="2038154"/>
    <lineage>
        <taxon>Eukaryota</taxon>
        <taxon>Metazoa</taxon>
        <taxon>Ecdysozoa</taxon>
        <taxon>Arthropoda</taxon>
        <taxon>Hexapoda</taxon>
        <taxon>Insecta</taxon>
        <taxon>Pterygota</taxon>
        <taxon>Neoptera</taxon>
        <taxon>Endopterygota</taxon>
        <taxon>Coleoptera</taxon>
        <taxon>Polyphaga</taxon>
        <taxon>Elateriformia</taxon>
        <taxon>Elateroidea</taxon>
        <taxon>Elateridae</taxon>
        <taxon>Agrypninae</taxon>
        <taxon>Pyrophorini</taxon>
        <taxon>Ignelater</taxon>
    </lineage>
</organism>